<keyword evidence="1" id="KW-0472">Membrane</keyword>
<protein>
    <recommendedName>
        <fullName evidence="4">Glycosyltransferase RgtA/B/C/D-like domain-containing protein</fullName>
    </recommendedName>
</protein>
<evidence type="ECO:0000256" key="1">
    <source>
        <dbReference type="SAM" id="Phobius"/>
    </source>
</evidence>
<reference evidence="2" key="1">
    <citation type="submission" date="2022-11" db="EMBL/GenBank/DDBJ databases">
        <authorList>
            <person name="Coimbra C."/>
        </authorList>
    </citation>
    <scope>NUCLEOTIDE SEQUENCE</scope>
    <source>
        <strain evidence="2">Jales19</strain>
    </source>
</reference>
<sequence length="443" mass="49144">MVISETGSSRIESINYPFLATAFFALNALYFILVFGTFDNPSCCDATLYLQGGRRFFEQGLLFDNPYSGYRSVWNYGIAEMVRFVGEPFRWIAGLPQKATVSYAVGATLLFAVTAMTLLLVLGKRKGFKEIFCAIYLNPISFLYLLYPLQESQIVLFLGPAIVIVATSLIAEKWNQSIVLLWSFAVAAWMVKGSFLLVALPVIGLAIYLVLRATGPKKWISTCIGVAVALAIVAPQSYIALAKYGSLYPYPDHALLEKQLGWGYTSWHYETVYDLNLEGDVKWKGDFSNNNYPPIKDTEAYTFKILSNPIEGLSLWVGHIFSAFNFSHLKVYITEPVVKFSFFNVLAGAALFLGFLTSVGIVTRGPYDPQDYFIDAVMIGSASALPLLAVETRFSLLPALALSYRAIQWFTEADKNERVAQDLSCAALFGLLFGFAMTLVDIA</sequence>
<proteinExistence type="predicted"/>
<evidence type="ECO:0000313" key="2">
    <source>
        <dbReference type="EMBL" id="MCZ8546676.1"/>
    </source>
</evidence>
<organism evidence="2 3">
    <name type="scientific">Mesorhizobium qingshengii</name>
    <dbReference type="NCBI Taxonomy" id="1165689"/>
    <lineage>
        <taxon>Bacteria</taxon>
        <taxon>Pseudomonadati</taxon>
        <taxon>Pseudomonadota</taxon>
        <taxon>Alphaproteobacteria</taxon>
        <taxon>Hyphomicrobiales</taxon>
        <taxon>Phyllobacteriaceae</taxon>
        <taxon>Mesorhizobium</taxon>
    </lineage>
</organism>
<keyword evidence="3" id="KW-1185">Reference proteome</keyword>
<feature type="transmembrane region" description="Helical" evidence="1">
    <location>
        <begin position="340"/>
        <end position="363"/>
    </location>
</feature>
<feature type="transmembrane region" description="Helical" evidence="1">
    <location>
        <begin position="153"/>
        <end position="171"/>
    </location>
</feature>
<keyword evidence="1" id="KW-0812">Transmembrane</keyword>
<dbReference type="Proteomes" id="UP001152178">
    <property type="component" value="Unassembled WGS sequence"/>
</dbReference>
<dbReference type="EMBL" id="JAPFQA010000010">
    <property type="protein sequence ID" value="MCZ8546676.1"/>
    <property type="molecule type" value="Genomic_DNA"/>
</dbReference>
<accession>A0ABT4QYV4</accession>
<feature type="transmembrane region" description="Helical" evidence="1">
    <location>
        <begin position="16"/>
        <end position="38"/>
    </location>
</feature>
<feature type="transmembrane region" description="Helical" evidence="1">
    <location>
        <begin position="383"/>
        <end position="407"/>
    </location>
</feature>
<feature type="transmembrane region" description="Helical" evidence="1">
    <location>
        <begin position="219"/>
        <end position="241"/>
    </location>
</feature>
<evidence type="ECO:0000313" key="3">
    <source>
        <dbReference type="Proteomes" id="UP001152178"/>
    </source>
</evidence>
<feature type="transmembrane region" description="Helical" evidence="1">
    <location>
        <begin position="101"/>
        <end position="122"/>
    </location>
</feature>
<evidence type="ECO:0008006" key="4">
    <source>
        <dbReference type="Google" id="ProtNLM"/>
    </source>
</evidence>
<keyword evidence="1" id="KW-1133">Transmembrane helix</keyword>
<feature type="transmembrane region" description="Helical" evidence="1">
    <location>
        <begin position="178"/>
        <end position="207"/>
    </location>
</feature>
<name>A0ABT4QYV4_9HYPH</name>
<gene>
    <name evidence="2" type="ORF">OOJ09_21005</name>
</gene>
<feature type="transmembrane region" description="Helical" evidence="1">
    <location>
        <begin position="419"/>
        <end position="440"/>
    </location>
</feature>
<dbReference type="RefSeq" id="WP_269907028.1">
    <property type="nucleotide sequence ID" value="NZ_JAPFQA010000010.1"/>
</dbReference>
<comment type="caution">
    <text evidence="2">The sequence shown here is derived from an EMBL/GenBank/DDBJ whole genome shotgun (WGS) entry which is preliminary data.</text>
</comment>
<feature type="transmembrane region" description="Helical" evidence="1">
    <location>
        <begin position="131"/>
        <end position="147"/>
    </location>
</feature>